<dbReference type="PANTHER" id="PTHR21561">
    <property type="entry name" value="INO80 COMPLEX SUBUNIT B"/>
    <property type="match status" value="1"/>
</dbReference>
<proteinExistence type="predicted"/>
<feature type="compositionally biased region" description="Polar residues" evidence="1">
    <location>
        <begin position="1"/>
        <end position="12"/>
    </location>
</feature>
<feature type="region of interest" description="Disordered" evidence="1">
    <location>
        <begin position="1"/>
        <end position="43"/>
    </location>
</feature>
<evidence type="ECO:0000256" key="1">
    <source>
        <dbReference type="SAM" id="MobiDB-lite"/>
    </source>
</evidence>
<evidence type="ECO:0000259" key="2">
    <source>
        <dbReference type="SMART" id="SM01406"/>
    </source>
</evidence>
<feature type="compositionally biased region" description="Basic and acidic residues" evidence="1">
    <location>
        <begin position="124"/>
        <end position="134"/>
    </location>
</feature>
<keyword evidence="3" id="KW-1185">Reference proteome</keyword>
<dbReference type="Pfam" id="PF04795">
    <property type="entry name" value="PAPA-1"/>
    <property type="match status" value="1"/>
</dbReference>
<dbReference type="Pfam" id="PF04438">
    <property type="entry name" value="zf-HIT"/>
    <property type="match status" value="1"/>
</dbReference>
<dbReference type="InterPro" id="IPR029523">
    <property type="entry name" value="INO80B/Ies2"/>
</dbReference>
<dbReference type="OrthoDB" id="2021186at2759"/>
<dbReference type="PANTHER" id="PTHR21561:SF12">
    <property type="entry name" value="INO80 COMPLEX SUBUNIT B"/>
    <property type="match status" value="1"/>
</dbReference>
<dbReference type="GO" id="GO:0006338">
    <property type="term" value="P:chromatin remodeling"/>
    <property type="evidence" value="ECO:0007669"/>
    <property type="project" value="InterPro"/>
</dbReference>
<dbReference type="RefSeq" id="XP_018013376.1">
    <property type="nucleotide sequence ID" value="XM_018157887.2"/>
</dbReference>
<name>A0A8B7NJ76_HYAAZ</name>
<feature type="compositionally biased region" description="Basic and acidic residues" evidence="1">
    <location>
        <begin position="180"/>
        <end position="189"/>
    </location>
</feature>
<dbReference type="InterPro" id="IPR006880">
    <property type="entry name" value="INO80B_C"/>
</dbReference>
<feature type="compositionally biased region" description="Basic residues" evidence="1">
    <location>
        <begin position="22"/>
        <end position="32"/>
    </location>
</feature>
<feature type="region of interest" description="Disordered" evidence="1">
    <location>
        <begin position="61"/>
        <end position="148"/>
    </location>
</feature>
<accession>A0A8B7NJ76</accession>
<gene>
    <name evidence="4" type="primary">LOC108670413</name>
</gene>
<dbReference type="Proteomes" id="UP000694843">
    <property type="component" value="Unplaced"/>
</dbReference>
<evidence type="ECO:0000313" key="3">
    <source>
        <dbReference type="Proteomes" id="UP000694843"/>
    </source>
</evidence>
<dbReference type="OMA" id="CKNARRY"/>
<dbReference type="GO" id="GO:0031011">
    <property type="term" value="C:Ino80 complex"/>
    <property type="evidence" value="ECO:0007669"/>
    <property type="project" value="InterPro"/>
</dbReference>
<dbReference type="InterPro" id="IPR007529">
    <property type="entry name" value="Znf_HIT"/>
</dbReference>
<feature type="compositionally biased region" description="Basic residues" evidence="1">
    <location>
        <begin position="98"/>
        <end position="107"/>
    </location>
</feature>
<dbReference type="SMART" id="SM01406">
    <property type="entry name" value="PAPA-1"/>
    <property type="match status" value="1"/>
</dbReference>
<organism evidence="3 4">
    <name type="scientific">Hyalella azteca</name>
    <name type="common">Amphipod</name>
    <dbReference type="NCBI Taxonomy" id="294128"/>
    <lineage>
        <taxon>Eukaryota</taxon>
        <taxon>Metazoa</taxon>
        <taxon>Ecdysozoa</taxon>
        <taxon>Arthropoda</taxon>
        <taxon>Crustacea</taxon>
        <taxon>Multicrustacea</taxon>
        <taxon>Malacostraca</taxon>
        <taxon>Eumalacostraca</taxon>
        <taxon>Peracarida</taxon>
        <taxon>Amphipoda</taxon>
        <taxon>Senticaudata</taxon>
        <taxon>Talitrida</taxon>
        <taxon>Talitroidea</taxon>
        <taxon>Hyalellidae</taxon>
        <taxon>Hyalella</taxon>
    </lineage>
</organism>
<reference evidence="4" key="1">
    <citation type="submission" date="2025-08" db="UniProtKB">
        <authorList>
            <consortium name="RefSeq"/>
        </authorList>
    </citation>
    <scope>IDENTIFICATION</scope>
    <source>
        <tissue evidence="4">Whole organism</tissue>
    </source>
</reference>
<dbReference type="AlphaFoldDB" id="A0A8B7NJ76"/>
<sequence length="372" mass="41616">MIHSFHVSTSKQPKPVEDVSKRSKKRKHKHSKERGGKKEDCSSVLNACMEIPLVMHSSMLSTDESSSYVFSPVGMEQPSRKKKSKKKDKNKDKSISKASKKEKKSSKRSFDEEDELLAANMDADESRTEKKKTSNVDNNDESDSEEERWLTAIEAGKLDEVDDELKRLRNPRLLTARQRALLDKQRPADADDLSVSTPPPTADAADVSVQDTACLSPHQIPPEPLVALPSGFKEKVVTREMLEKRALKSERRKAQALVKREEDKRKTVDRLLKKQDPKLLRSAYPKKAVTSEVVMFSYRSDASGVYISLPPHCDYPLQRATAREKPKPVMCGVAGCGNLKRYSCSRTGVALCSLACYKTNLAVTDNPTARVA</sequence>
<dbReference type="KEGG" id="hazt:108670413"/>
<dbReference type="GeneID" id="108670413"/>
<feature type="domain" description="INO80 complex subunit B-like conserved region" evidence="2">
    <location>
        <begin position="240"/>
        <end position="313"/>
    </location>
</feature>
<dbReference type="CDD" id="cd23021">
    <property type="entry name" value="zf-HIT_IN80B"/>
    <property type="match status" value="1"/>
</dbReference>
<evidence type="ECO:0000313" key="4">
    <source>
        <dbReference type="RefSeq" id="XP_018013376.1"/>
    </source>
</evidence>
<feature type="region of interest" description="Disordered" evidence="1">
    <location>
        <begin position="180"/>
        <end position="206"/>
    </location>
</feature>
<protein>
    <submittedName>
        <fullName evidence="4">INO80 complex subunit B isoform X1</fullName>
    </submittedName>
</protein>